<dbReference type="RefSeq" id="WP_343767073.1">
    <property type="nucleotide sequence ID" value="NZ_BAAAFG010000015.1"/>
</dbReference>
<keyword evidence="1" id="KW-0472">Membrane</keyword>
<protein>
    <submittedName>
        <fullName evidence="2">Uncharacterized protein</fullName>
    </submittedName>
</protein>
<feature type="transmembrane region" description="Helical" evidence="1">
    <location>
        <begin position="5"/>
        <end position="23"/>
    </location>
</feature>
<evidence type="ECO:0000313" key="3">
    <source>
        <dbReference type="Proteomes" id="UP001500507"/>
    </source>
</evidence>
<organism evidence="2 3">
    <name type="scientific">Gangjinia marincola</name>
    <dbReference type="NCBI Taxonomy" id="578463"/>
    <lineage>
        <taxon>Bacteria</taxon>
        <taxon>Pseudomonadati</taxon>
        <taxon>Bacteroidota</taxon>
        <taxon>Flavobacteriia</taxon>
        <taxon>Flavobacteriales</taxon>
        <taxon>Flavobacteriaceae</taxon>
        <taxon>Gangjinia</taxon>
    </lineage>
</organism>
<evidence type="ECO:0000256" key="1">
    <source>
        <dbReference type="SAM" id="Phobius"/>
    </source>
</evidence>
<keyword evidence="1" id="KW-0812">Transmembrane</keyword>
<comment type="caution">
    <text evidence="2">The sequence shown here is derived from an EMBL/GenBank/DDBJ whole genome shotgun (WGS) entry which is preliminary data.</text>
</comment>
<gene>
    <name evidence="2" type="ORF">GCM10009117_20500</name>
</gene>
<reference evidence="2 3" key="1">
    <citation type="journal article" date="2019" name="Int. J. Syst. Evol. Microbiol.">
        <title>The Global Catalogue of Microorganisms (GCM) 10K type strain sequencing project: providing services to taxonomists for standard genome sequencing and annotation.</title>
        <authorList>
            <consortium name="The Broad Institute Genomics Platform"/>
            <consortium name="The Broad Institute Genome Sequencing Center for Infectious Disease"/>
            <person name="Wu L."/>
            <person name="Ma J."/>
        </authorList>
    </citation>
    <scope>NUCLEOTIDE SEQUENCE [LARGE SCALE GENOMIC DNA]</scope>
    <source>
        <strain evidence="2 3">JCM 16082</strain>
    </source>
</reference>
<dbReference type="EMBL" id="BAAAFG010000015">
    <property type="protein sequence ID" value="GAA0872903.1"/>
    <property type="molecule type" value="Genomic_DNA"/>
</dbReference>
<feature type="transmembrane region" description="Helical" evidence="1">
    <location>
        <begin position="35"/>
        <end position="56"/>
    </location>
</feature>
<evidence type="ECO:0000313" key="2">
    <source>
        <dbReference type="EMBL" id="GAA0872903.1"/>
    </source>
</evidence>
<dbReference type="Proteomes" id="UP001500507">
    <property type="component" value="Unassembled WGS sequence"/>
</dbReference>
<accession>A0ABN1MIA3</accession>
<proteinExistence type="predicted"/>
<keyword evidence="1" id="KW-1133">Transmembrane helix</keyword>
<sequence length="66" mass="7200">MKIFTYILIGVAAALMIYNLTLVNYTDFFAEDSKIALIGVISCLCAIVLMTILLVSKKIAAKSKGR</sequence>
<name>A0ABN1MIA3_9FLAO</name>
<keyword evidence="3" id="KW-1185">Reference proteome</keyword>